<reference evidence="2" key="1">
    <citation type="submission" date="2022-04" db="EMBL/GenBank/DDBJ databases">
        <title>Lysobacter sp. CAU 1642 isolated from sea sand.</title>
        <authorList>
            <person name="Kim W."/>
        </authorList>
    </citation>
    <scope>NUCLEOTIDE SEQUENCE</scope>
    <source>
        <strain evidence="2">CAU 1642</strain>
    </source>
</reference>
<gene>
    <name evidence="2" type="ORF">M0G41_10135</name>
</gene>
<name>A0ABT0GHL1_9GAMM</name>
<dbReference type="InterPro" id="IPR015943">
    <property type="entry name" value="WD40/YVTN_repeat-like_dom_sf"/>
</dbReference>
<evidence type="ECO:0000313" key="2">
    <source>
        <dbReference type="EMBL" id="MCK7594031.1"/>
    </source>
</evidence>
<evidence type="ECO:0000313" key="3">
    <source>
        <dbReference type="Proteomes" id="UP001431449"/>
    </source>
</evidence>
<dbReference type="Proteomes" id="UP001431449">
    <property type="component" value="Unassembled WGS sequence"/>
</dbReference>
<sequence>MNASKILLAGLGLAWAAGAVSIAAASDEAERMPLAAQRSLVLDATESASRAVAVGERGHVLLSESRTEWRQAESVPTRATLTSVDAVGEKVWAVGHDGTILHSPDGGLSWTLQREETWTQEGFDSPDWTPRYAAPLLDVLFLDANVGYAVGAYSLMLRTDDAGATWRRVPLLRQTAIEGEEGEEAAAPAESDSEDAWTFDADELMLDEEEDPHLNAIARTPAGLFMIVAERGAAFRSRDDGETWERISLPYEGSMFGVLVLGDQHLLAYGLRGHVQETRDGGDTWELVRTGTELSLMGGAALPNGGAVIVGANGVVLHRADSESAFTLYTFENDSGETPVLSAVVPMGARTFLFTSDKGIARYEVPARDR</sequence>
<dbReference type="PANTHER" id="PTHR47199:SF2">
    <property type="entry name" value="PHOTOSYSTEM II STABILITY_ASSEMBLY FACTOR HCF136, CHLOROPLASTIC"/>
    <property type="match status" value="1"/>
</dbReference>
<keyword evidence="3" id="KW-1185">Reference proteome</keyword>
<dbReference type="Gene3D" id="2.130.10.10">
    <property type="entry name" value="YVTN repeat-like/Quinoprotein amine dehydrogenase"/>
    <property type="match status" value="2"/>
</dbReference>
<keyword evidence="1" id="KW-0732">Signal</keyword>
<comment type="caution">
    <text evidence="2">The sequence shown here is derived from an EMBL/GenBank/DDBJ whole genome shotgun (WGS) entry which is preliminary data.</text>
</comment>
<dbReference type="PANTHER" id="PTHR47199">
    <property type="entry name" value="PHOTOSYSTEM II STABILITY/ASSEMBLY FACTOR HCF136, CHLOROPLASTIC"/>
    <property type="match status" value="1"/>
</dbReference>
<dbReference type="EMBL" id="JALNMH010000007">
    <property type="protein sequence ID" value="MCK7594031.1"/>
    <property type="molecule type" value="Genomic_DNA"/>
</dbReference>
<feature type="signal peptide" evidence="1">
    <location>
        <begin position="1"/>
        <end position="25"/>
    </location>
</feature>
<dbReference type="RefSeq" id="WP_248208916.1">
    <property type="nucleotide sequence ID" value="NZ_JALNMH010000007.1"/>
</dbReference>
<proteinExistence type="predicted"/>
<protein>
    <submittedName>
        <fullName evidence="2">YCF48-related protein</fullName>
    </submittedName>
</protein>
<dbReference type="CDD" id="cd15482">
    <property type="entry name" value="Sialidase_non-viral"/>
    <property type="match status" value="1"/>
</dbReference>
<evidence type="ECO:0000256" key="1">
    <source>
        <dbReference type="SAM" id="SignalP"/>
    </source>
</evidence>
<organism evidence="2 3">
    <name type="scientific">Pseudomarimonas salicorniae</name>
    <dbReference type="NCBI Taxonomy" id="2933270"/>
    <lineage>
        <taxon>Bacteria</taxon>
        <taxon>Pseudomonadati</taxon>
        <taxon>Pseudomonadota</taxon>
        <taxon>Gammaproteobacteria</taxon>
        <taxon>Lysobacterales</taxon>
        <taxon>Lysobacteraceae</taxon>
        <taxon>Pseudomarimonas</taxon>
    </lineage>
</organism>
<dbReference type="SUPFAM" id="SSF110296">
    <property type="entry name" value="Oligoxyloglucan reducing end-specific cellobiohydrolase"/>
    <property type="match status" value="1"/>
</dbReference>
<feature type="chain" id="PRO_5046662515" evidence="1">
    <location>
        <begin position="26"/>
        <end position="370"/>
    </location>
</feature>
<accession>A0ABT0GHL1</accession>